<dbReference type="eggNOG" id="COG0840">
    <property type="taxonomic scope" value="Bacteria"/>
</dbReference>
<gene>
    <name evidence="2" type="ordered locus">Marme_3914</name>
</gene>
<evidence type="ECO:0008006" key="4">
    <source>
        <dbReference type="Google" id="ProtNLM"/>
    </source>
</evidence>
<dbReference type="OrthoDB" id="9180266at2"/>
<accession>F2JYJ5</accession>
<dbReference type="PATRIC" id="fig|717774.3.peg.4033"/>
<name>F2JYJ5_MARM1</name>
<dbReference type="STRING" id="717774.Marme_3914"/>
<evidence type="ECO:0000256" key="1">
    <source>
        <dbReference type="SAM" id="Phobius"/>
    </source>
</evidence>
<keyword evidence="1" id="KW-0812">Transmembrane</keyword>
<reference evidence="2 3" key="1">
    <citation type="journal article" date="2012" name="Stand. Genomic Sci.">
        <title>Complete genome sequence of the melanogenic marine bacterium Marinomonas mediterranea type strain (MMB-1(T)).</title>
        <authorList>
            <person name="Lucas-Elio P."/>
            <person name="Goodwin L."/>
            <person name="Woyke T."/>
            <person name="Pitluck S."/>
            <person name="Nolan M."/>
            <person name="Kyrpides N.C."/>
            <person name="Detter J.C."/>
            <person name="Copeland A."/>
            <person name="Teshima H."/>
            <person name="Bruce D."/>
            <person name="Detter C."/>
            <person name="Tapia R."/>
            <person name="Han S."/>
            <person name="Land M.L."/>
            <person name="Ivanova N."/>
            <person name="Mikhailova N."/>
            <person name="Johnston A.W."/>
            <person name="Sanchez-Amat A."/>
        </authorList>
    </citation>
    <scope>NUCLEOTIDE SEQUENCE [LARGE SCALE GENOMIC DNA]</scope>
    <source>
        <strain evidence="3">ATCC 700492 / JCM 21426 / NBRC 103028 / MMB-1</strain>
    </source>
</reference>
<evidence type="ECO:0000313" key="2">
    <source>
        <dbReference type="EMBL" id="ADZ93124.1"/>
    </source>
</evidence>
<sequence precursor="true">MTLTLVISIVIIIGLSVLALLTTLWSKKAAKARASNGLEGLKQLIGIIKLIQQHRGLHSAFLNGKADYKAKLSSLETDIQHRFTVLQQFEETHSYKQGFGTKALQLRWQRLIQTHLQSSNESFRAHSGAISRLLDTLWDVADKFGLTTHPDEKIRELAAQFVRNIPELTESIGQIRALSVQAASHHELSADKKLQLLYTLSRIESRLVGLDQYYSEKSLKHIASFIGVIRQGTENQSLGDQDPDTLFKEATSVIDQLYEGVLKGFSTLHEKVLS</sequence>
<dbReference type="HOGENOM" id="CLU_972553_0_0_6"/>
<dbReference type="AlphaFoldDB" id="F2JYJ5"/>
<dbReference type="RefSeq" id="WP_013663026.1">
    <property type="nucleotide sequence ID" value="NC_015276.1"/>
</dbReference>
<evidence type="ECO:0000313" key="3">
    <source>
        <dbReference type="Proteomes" id="UP000001062"/>
    </source>
</evidence>
<dbReference type="Proteomes" id="UP000001062">
    <property type="component" value="Chromosome"/>
</dbReference>
<keyword evidence="3" id="KW-1185">Reference proteome</keyword>
<dbReference type="KEGG" id="mme:Marme_3914"/>
<protein>
    <recommendedName>
        <fullName evidence="4">Nitrate/nitrite sensing protein domain-containing protein</fullName>
    </recommendedName>
</protein>
<proteinExistence type="predicted"/>
<keyword evidence="1" id="KW-1133">Transmembrane helix</keyword>
<organism evidence="2 3">
    <name type="scientific">Marinomonas mediterranea (strain ATCC 700492 / JCM 21426 / NBRC 103028 / MMB-1)</name>
    <dbReference type="NCBI Taxonomy" id="717774"/>
    <lineage>
        <taxon>Bacteria</taxon>
        <taxon>Pseudomonadati</taxon>
        <taxon>Pseudomonadota</taxon>
        <taxon>Gammaproteobacteria</taxon>
        <taxon>Oceanospirillales</taxon>
        <taxon>Oceanospirillaceae</taxon>
        <taxon>Marinomonas</taxon>
    </lineage>
</organism>
<feature type="transmembrane region" description="Helical" evidence="1">
    <location>
        <begin position="6"/>
        <end position="25"/>
    </location>
</feature>
<dbReference type="EMBL" id="CP002583">
    <property type="protein sequence ID" value="ADZ93124.1"/>
    <property type="molecule type" value="Genomic_DNA"/>
</dbReference>
<keyword evidence="1" id="KW-0472">Membrane</keyword>